<dbReference type="InterPro" id="IPR035513">
    <property type="entry name" value="Invertase/methylesterase_inhib"/>
</dbReference>
<organism evidence="2 3">
    <name type="scientific">Lithocarpus litseifolius</name>
    <dbReference type="NCBI Taxonomy" id="425828"/>
    <lineage>
        <taxon>Eukaryota</taxon>
        <taxon>Viridiplantae</taxon>
        <taxon>Streptophyta</taxon>
        <taxon>Embryophyta</taxon>
        <taxon>Tracheophyta</taxon>
        <taxon>Spermatophyta</taxon>
        <taxon>Magnoliopsida</taxon>
        <taxon>eudicotyledons</taxon>
        <taxon>Gunneridae</taxon>
        <taxon>Pentapetalae</taxon>
        <taxon>rosids</taxon>
        <taxon>fabids</taxon>
        <taxon>Fagales</taxon>
        <taxon>Fagaceae</taxon>
        <taxon>Lithocarpus</taxon>
    </lineage>
</organism>
<comment type="caution">
    <text evidence="2">The sequence shown here is derived from an EMBL/GenBank/DDBJ whole genome shotgun (WGS) entry which is preliminary data.</text>
</comment>
<proteinExistence type="predicted"/>
<name>A0AAW2DHT4_9ROSI</name>
<evidence type="ECO:0008006" key="4">
    <source>
        <dbReference type="Google" id="ProtNLM"/>
    </source>
</evidence>
<feature type="chain" id="PRO_5043901289" description="Pectinesterase inhibitor domain-containing protein" evidence="1">
    <location>
        <begin position="28"/>
        <end position="157"/>
    </location>
</feature>
<dbReference type="EMBL" id="JAZDWU010000003">
    <property type="protein sequence ID" value="KAL0009158.1"/>
    <property type="molecule type" value="Genomic_DNA"/>
</dbReference>
<protein>
    <recommendedName>
        <fullName evidence="4">Pectinesterase inhibitor domain-containing protein</fullName>
    </recommendedName>
</protein>
<accession>A0AAW2DHT4</accession>
<keyword evidence="1" id="KW-0732">Signal</keyword>
<evidence type="ECO:0000313" key="3">
    <source>
        <dbReference type="Proteomes" id="UP001459277"/>
    </source>
</evidence>
<sequence length="157" mass="17599">MVFNNYTFFSYVFLATVVILFTGHAHGAGLCDNYPNKQVCYSIVYTRTDPRNASVAACHKLIYETKVAKVVAQRQPKSLEIDICIRRFDGAIDFVKQALNGLEAGDYRALAANINATQLNYQNCDNVFENYGKINPLAKSTKHLRDIANAELFLVPL</sequence>
<feature type="signal peptide" evidence="1">
    <location>
        <begin position="1"/>
        <end position="27"/>
    </location>
</feature>
<evidence type="ECO:0000256" key="1">
    <source>
        <dbReference type="SAM" id="SignalP"/>
    </source>
</evidence>
<gene>
    <name evidence="2" type="ORF">SO802_010660</name>
</gene>
<evidence type="ECO:0000313" key="2">
    <source>
        <dbReference type="EMBL" id="KAL0009158.1"/>
    </source>
</evidence>
<dbReference type="Proteomes" id="UP001459277">
    <property type="component" value="Unassembled WGS sequence"/>
</dbReference>
<reference evidence="2 3" key="1">
    <citation type="submission" date="2024-01" db="EMBL/GenBank/DDBJ databases">
        <title>A telomere-to-telomere, gap-free genome of sweet tea (Lithocarpus litseifolius).</title>
        <authorList>
            <person name="Zhou J."/>
        </authorList>
    </citation>
    <scope>NUCLEOTIDE SEQUENCE [LARGE SCALE GENOMIC DNA]</scope>
    <source>
        <strain evidence="2">Zhou-2022a</strain>
        <tissue evidence="2">Leaf</tissue>
    </source>
</reference>
<keyword evidence="3" id="KW-1185">Reference proteome</keyword>
<dbReference type="AlphaFoldDB" id="A0AAW2DHT4"/>
<dbReference type="SUPFAM" id="SSF101148">
    <property type="entry name" value="Plant invertase/pectin methylesterase inhibitor"/>
    <property type="match status" value="1"/>
</dbReference>
<dbReference type="Gene3D" id="1.20.140.40">
    <property type="entry name" value="Invertase/pectin methylesterase inhibitor family protein"/>
    <property type="match status" value="1"/>
</dbReference>